<keyword evidence="1" id="KW-0732">Signal</keyword>
<reference evidence="3 4" key="1">
    <citation type="submission" date="2022-06" db="EMBL/GenBank/DDBJ databases">
        <title>Genomic Encyclopedia of Archaeal and Bacterial Type Strains, Phase II (KMG-II): from individual species to whole genera.</title>
        <authorList>
            <person name="Goeker M."/>
        </authorList>
    </citation>
    <scope>NUCLEOTIDE SEQUENCE [LARGE SCALE GENOMIC DNA]</scope>
    <source>
        <strain evidence="3 4">DSM 44255</strain>
    </source>
</reference>
<dbReference type="Proteomes" id="UP001205185">
    <property type="component" value="Unassembled WGS sequence"/>
</dbReference>
<dbReference type="InterPro" id="IPR036813">
    <property type="entry name" value="Tachylectin2_sf"/>
</dbReference>
<dbReference type="InterPro" id="IPR023294">
    <property type="entry name" value="Tachylectin2"/>
</dbReference>
<feature type="domain" description="Tachylectin 2" evidence="2">
    <location>
        <begin position="53"/>
        <end position="274"/>
    </location>
</feature>
<feature type="chain" id="PRO_5046860796" evidence="1">
    <location>
        <begin position="36"/>
        <end position="613"/>
    </location>
</feature>
<dbReference type="Pfam" id="PF14517">
    <property type="entry name" value="Tachylectin"/>
    <property type="match status" value="1"/>
</dbReference>
<proteinExistence type="predicted"/>
<accession>A0ABT1IG87</accession>
<comment type="caution">
    <text evidence="3">The sequence shown here is derived from an EMBL/GenBank/DDBJ whole genome shotgun (WGS) entry which is preliminary data.</text>
</comment>
<evidence type="ECO:0000256" key="1">
    <source>
        <dbReference type="SAM" id="SignalP"/>
    </source>
</evidence>
<dbReference type="Gene3D" id="2.115.10.10">
    <property type="entry name" value="Tachylectin 2"/>
    <property type="match status" value="1"/>
</dbReference>
<gene>
    <name evidence="3" type="ORF">LV75_004175</name>
</gene>
<dbReference type="SUPFAM" id="SSF89372">
    <property type="entry name" value="Fucose-specific lectin"/>
    <property type="match status" value="1"/>
</dbReference>
<organism evidence="3 4">
    <name type="scientific">Actinokineospora diospyrosa</name>
    <dbReference type="NCBI Taxonomy" id="103728"/>
    <lineage>
        <taxon>Bacteria</taxon>
        <taxon>Bacillati</taxon>
        <taxon>Actinomycetota</taxon>
        <taxon>Actinomycetes</taxon>
        <taxon>Pseudonocardiales</taxon>
        <taxon>Pseudonocardiaceae</taxon>
        <taxon>Actinokineospora</taxon>
    </lineage>
</organism>
<dbReference type="EMBL" id="JAMTCO010000010">
    <property type="protein sequence ID" value="MCP2271661.1"/>
    <property type="molecule type" value="Genomic_DNA"/>
</dbReference>
<protein>
    <submittedName>
        <fullName evidence="3">YD repeat-containing protein</fullName>
    </submittedName>
</protein>
<evidence type="ECO:0000259" key="2">
    <source>
        <dbReference type="Pfam" id="PF14517"/>
    </source>
</evidence>
<feature type="signal peptide" evidence="1">
    <location>
        <begin position="1"/>
        <end position="35"/>
    </location>
</feature>
<evidence type="ECO:0000313" key="3">
    <source>
        <dbReference type="EMBL" id="MCP2271661.1"/>
    </source>
</evidence>
<sequence length="613" mass="65291">MATGVELKMDYIRRAGVLVAAVLAATCLPAVTAGAAPVAATAPVCSPAVDVFGVEPDGRLFVYPHNEPETGVASWGAKRYIGTGWNGGTVHAAPGGYLHYVLSGTSQHRRYRWTGSGWATFGGSQYQDLGQLSTPWPQSITVDERGRVLQNGTLGVTAQTWDEQGRQVGQEHPLGLQSTTAELIASGDGAFFRRVGDALSRYRYDFETNRWIQTNQIVGSGFGVFKRLFGGGGGVLYGVANDPAGTLLWYRYDENTGTWANNGIGKVVGSGWGALAGTTAVGCATPQAPAPDPLPAPHNERPTVKYNEVTRTFEAAWVNNNGELLFGKENPQDPTAITWTPMTGYQKYTGAASLTYEYGNGRAVVTATSQDSRGRAHVQQPGGGFSSAINTGGVFRTGPMLLTIGSESVDAYGIDHHGTLMRTSKAGNEFKPWVPVAQGIGPKSTITLPYTTYNLLTLNSAGDVELRRSQLDYPFSQPKLARGLPGMGMPVLTRGQGGFDRLVASDGNGKLWAALENADGFDAWTDISGGLTFTGAVDTLRWDPNRTDLVARTTDGTVVRRVVTDWAAEQPWIPIGTSTVDPVITSGSLQKGKVVLLIDASGQAKLAQFPYFS</sequence>
<name>A0ABT1IG87_9PSEU</name>
<dbReference type="SUPFAM" id="SSF50934">
    <property type="entry name" value="Tachylectin-2"/>
    <property type="match status" value="1"/>
</dbReference>
<evidence type="ECO:0000313" key="4">
    <source>
        <dbReference type="Proteomes" id="UP001205185"/>
    </source>
</evidence>
<keyword evidence="4" id="KW-1185">Reference proteome</keyword>